<evidence type="ECO:0000256" key="1">
    <source>
        <dbReference type="SAM" id="MobiDB-lite"/>
    </source>
</evidence>
<dbReference type="EMBL" id="PDLM01000001">
    <property type="protein sequence ID" value="RDW88591.1"/>
    <property type="molecule type" value="Genomic_DNA"/>
</dbReference>
<accession>A0A3D8SQZ0</accession>
<evidence type="ECO:0000313" key="3">
    <source>
        <dbReference type="Proteomes" id="UP000256645"/>
    </source>
</evidence>
<sequence length="112" mass="11652">MGVSACHYCLASLWRERSNNQRDKEREAGIAASGAHVHHFFRLRERGMTEAQDRTGQGSVGTIAGRDAKGPGGTNDGADADRGRGAATTTSSMTESGMRAGPASESAALDAT</sequence>
<dbReference type="Proteomes" id="UP000256645">
    <property type="component" value="Unassembled WGS sequence"/>
</dbReference>
<name>A0A3D8SQZ0_9HELO</name>
<organism evidence="2 3">
    <name type="scientific">Coleophoma cylindrospora</name>
    <dbReference type="NCBI Taxonomy" id="1849047"/>
    <lineage>
        <taxon>Eukaryota</taxon>
        <taxon>Fungi</taxon>
        <taxon>Dikarya</taxon>
        <taxon>Ascomycota</taxon>
        <taxon>Pezizomycotina</taxon>
        <taxon>Leotiomycetes</taxon>
        <taxon>Helotiales</taxon>
        <taxon>Dermateaceae</taxon>
        <taxon>Coleophoma</taxon>
    </lineage>
</organism>
<feature type="region of interest" description="Disordered" evidence="1">
    <location>
        <begin position="46"/>
        <end position="112"/>
    </location>
</feature>
<reference evidence="2 3" key="1">
    <citation type="journal article" date="2018" name="IMA Fungus">
        <title>IMA Genome-F 9: Draft genome sequence of Annulohypoxylon stygium, Aspergillus mulundensis, Berkeleyomyces basicola (syn. Thielaviopsis basicola), Ceratocystis smalleyi, two Cercospora beticola strains, Coleophoma cylindrospora, Fusarium fracticaudum, Phialophora cf. hyalina, and Morchella septimelata.</title>
        <authorList>
            <person name="Wingfield B.D."/>
            <person name="Bills G.F."/>
            <person name="Dong Y."/>
            <person name="Huang W."/>
            <person name="Nel W.J."/>
            <person name="Swalarsk-Parry B.S."/>
            <person name="Vaghefi N."/>
            <person name="Wilken P.M."/>
            <person name="An Z."/>
            <person name="de Beer Z.W."/>
            <person name="De Vos L."/>
            <person name="Chen L."/>
            <person name="Duong T.A."/>
            <person name="Gao Y."/>
            <person name="Hammerbacher A."/>
            <person name="Kikkert J.R."/>
            <person name="Li Y."/>
            <person name="Li H."/>
            <person name="Li K."/>
            <person name="Li Q."/>
            <person name="Liu X."/>
            <person name="Ma X."/>
            <person name="Naidoo K."/>
            <person name="Pethybridge S.J."/>
            <person name="Sun J."/>
            <person name="Steenkamp E.T."/>
            <person name="van der Nest M.A."/>
            <person name="van Wyk S."/>
            <person name="Wingfield M.J."/>
            <person name="Xiong C."/>
            <person name="Yue Q."/>
            <person name="Zhang X."/>
        </authorList>
    </citation>
    <scope>NUCLEOTIDE SEQUENCE [LARGE SCALE GENOMIC DNA]</scope>
    <source>
        <strain evidence="2 3">BP6252</strain>
    </source>
</reference>
<proteinExistence type="predicted"/>
<gene>
    <name evidence="2" type="ORF">BP6252_00623</name>
</gene>
<protein>
    <submittedName>
        <fullName evidence="2">Uncharacterized protein</fullName>
    </submittedName>
</protein>
<dbReference type="AlphaFoldDB" id="A0A3D8SQZ0"/>
<evidence type="ECO:0000313" key="2">
    <source>
        <dbReference type="EMBL" id="RDW88591.1"/>
    </source>
</evidence>
<comment type="caution">
    <text evidence="2">The sequence shown here is derived from an EMBL/GenBank/DDBJ whole genome shotgun (WGS) entry which is preliminary data.</text>
</comment>
<keyword evidence="3" id="KW-1185">Reference proteome</keyword>